<dbReference type="SUPFAM" id="SSF51126">
    <property type="entry name" value="Pectin lyase-like"/>
    <property type="match status" value="1"/>
</dbReference>
<dbReference type="GO" id="GO:0030570">
    <property type="term" value="F:pectate lyase activity"/>
    <property type="evidence" value="ECO:0007669"/>
    <property type="project" value="UniProtKB-UniRule"/>
</dbReference>
<dbReference type="Gene3D" id="2.160.20.10">
    <property type="entry name" value="Single-stranded right-handed beta-helix, Pectin lyase-like"/>
    <property type="match status" value="1"/>
</dbReference>
<dbReference type="AlphaFoldDB" id="A0A2G9C5Q3"/>
<evidence type="ECO:0000313" key="13">
    <source>
        <dbReference type="Proteomes" id="UP000231501"/>
    </source>
</evidence>
<dbReference type="PANTHER" id="PTHR33407">
    <property type="entry name" value="PECTATE LYASE F-RELATED"/>
    <property type="match status" value="1"/>
</dbReference>
<dbReference type="EC" id="4.2.2.2" evidence="5 10"/>
<gene>
    <name evidence="12" type="ORF">CS062_18190</name>
</gene>
<protein>
    <recommendedName>
        <fullName evidence="5 10">Pectate lyase</fullName>
        <ecNumber evidence="5 10">4.2.2.2</ecNumber>
    </recommendedName>
</protein>
<keyword evidence="8 10" id="KW-0106">Calcium</keyword>
<keyword evidence="6 10" id="KW-0964">Secreted</keyword>
<dbReference type="InterPro" id="IPR011050">
    <property type="entry name" value="Pectin_lyase_fold/virulence"/>
</dbReference>
<name>A0A2G9C5Q3_9BURK</name>
<evidence type="ECO:0000256" key="1">
    <source>
        <dbReference type="ARBA" id="ARBA00000695"/>
    </source>
</evidence>
<dbReference type="Proteomes" id="UP000231501">
    <property type="component" value="Unassembled WGS sequence"/>
</dbReference>
<evidence type="ECO:0000256" key="2">
    <source>
        <dbReference type="ARBA" id="ARBA00001913"/>
    </source>
</evidence>
<organism evidence="12 13">
    <name type="scientific">Roseateles chitinivorans</name>
    <dbReference type="NCBI Taxonomy" id="2917965"/>
    <lineage>
        <taxon>Bacteria</taxon>
        <taxon>Pseudomonadati</taxon>
        <taxon>Pseudomonadota</taxon>
        <taxon>Betaproteobacteria</taxon>
        <taxon>Burkholderiales</taxon>
        <taxon>Sphaerotilaceae</taxon>
        <taxon>Roseateles</taxon>
    </lineage>
</organism>
<feature type="region of interest" description="Disordered" evidence="11">
    <location>
        <begin position="1"/>
        <end position="39"/>
    </location>
</feature>
<dbReference type="InterPro" id="IPR004898">
    <property type="entry name" value="Pectate_lyase_PlyH/PlyE-like"/>
</dbReference>
<evidence type="ECO:0000256" key="8">
    <source>
        <dbReference type="ARBA" id="ARBA00022837"/>
    </source>
</evidence>
<evidence type="ECO:0000313" key="12">
    <source>
        <dbReference type="EMBL" id="PIM51771.1"/>
    </source>
</evidence>
<keyword evidence="7" id="KW-0732">Signal</keyword>
<comment type="similarity">
    <text evidence="4 10">Belongs to the polysaccharide lyase 3 family.</text>
</comment>
<dbReference type="InterPro" id="IPR012334">
    <property type="entry name" value="Pectin_lyas_fold"/>
</dbReference>
<dbReference type="PANTHER" id="PTHR33407:SF9">
    <property type="entry name" value="PECTATE LYASE F-RELATED"/>
    <property type="match status" value="1"/>
</dbReference>
<reference evidence="12 13" key="1">
    <citation type="submission" date="2017-11" db="EMBL/GenBank/DDBJ databases">
        <title>Draft genome sequence of Mitsuaria sp. HWN-4.</title>
        <authorList>
            <person name="Gundlapally S.R."/>
        </authorList>
    </citation>
    <scope>NUCLEOTIDE SEQUENCE [LARGE SCALE GENOMIC DNA]</scope>
    <source>
        <strain evidence="12 13">HWN-4</strain>
    </source>
</reference>
<evidence type="ECO:0000256" key="10">
    <source>
        <dbReference type="RuleBase" id="RU367009"/>
    </source>
</evidence>
<evidence type="ECO:0000256" key="11">
    <source>
        <dbReference type="SAM" id="MobiDB-lite"/>
    </source>
</evidence>
<keyword evidence="9 10" id="KW-0456">Lyase</keyword>
<evidence type="ECO:0000256" key="3">
    <source>
        <dbReference type="ARBA" id="ARBA00004613"/>
    </source>
</evidence>
<comment type="caution">
    <text evidence="12">The sequence shown here is derived from an EMBL/GenBank/DDBJ whole genome shotgun (WGS) entry which is preliminary data.</text>
</comment>
<comment type="function">
    <text evidence="10">Catalyzes the depolymerization of both polygalacturonate and pectins of methyl esterification degree from 22 to 89%, with an endo mode of action. In contrast to the majority of pectate lyases, displays high activity on highly methylated pectins.</text>
</comment>
<evidence type="ECO:0000256" key="5">
    <source>
        <dbReference type="ARBA" id="ARBA00012272"/>
    </source>
</evidence>
<evidence type="ECO:0000256" key="4">
    <source>
        <dbReference type="ARBA" id="ARBA00006463"/>
    </source>
</evidence>
<sequence length="265" mass="26720">MLDPALAPAPAPSVGASGKPDGAGAVSSSAPATSVLPPHRGEVVVNKPIVVGPGETFDGKNQLFTAGPGLSGGSAETYQPVFILGPGATLKNVQFQGGDGVHLLGSGKIDNVHAVHGGPDDMITIDGPGNRAHDAQLAGISPASIPSGPAEVEITNSSFRHSHDKAIQVNGDAQVKLRGVYAEDVGQLLVTLGGQPIKADVSIEDSRFSGVRSHLVRLDDRDSTLRIGPNVSTDSGRIPVMMGTPANASGATVVMPSSDPAGDGN</sequence>
<dbReference type="OrthoDB" id="4298856at2"/>
<keyword evidence="13" id="KW-1185">Reference proteome</keyword>
<accession>A0A2G9C5Q3</accession>
<dbReference type="EMBL" id="PEOG01000054">
    <property type="protein sequence ID" value="PIM51771.1"/>
    <property type="molecule type" value="Genomic_DNA"/>
</dbReference>
<comment type="catalytic activity">
    <reaction evidence="1 10">
        <text>Eliminative cleavage of (1-&gt;4)-alpha-D-galacturonan to give oligosaccharides with 4-deoxy-alpha-D-galact-4-enuronosyl groups at their non-reducing ends.</text>
        <dbReference type="EC" id="4.2.2.2"/>
    </reaction>
</comment>
<comment type="subcellular location">
    <subcellularLocation>
        <location evidence="3 10">Secreted</location>
    </subcellularLocation>
</comment>
<evidence type="ECO:0000256" key="7">
    <source>
        <dbReference type="ARBA" id="ARBA00022729"/>
    </source>
</evidence>
<evidence type="ECO:0000256" key="6">
    <source>
        <dbReference type="ARBA" id="ARBA00022525"/>
    </source>
</evidence>
<dbReference type="GO" id="GO:0005576">
    <property type="term" value="C:extracellular region"/>
    <property type="evidence" value="ECO:0007669"/>
    <property type="project" value="UniProtKB-SubCell"/>
</dbReference>
<comment type="cofactor">
    <cofactor evidence="2 10">
        <name>Ca(2+)</name>
        <dbReference type="ChEBI" id="CHEBI:29108"/>
    </cofactor>
</comment>
<dbReference type="Pfam" id="PF03211">
    <property type="entry name" value="Pectate_lyase"/>
    <property type="match status" value="1"/>
</dbReference>
<evidence type="ECO:0000256" key="9">
    <source>
        <dbReference type="ARBA" id="ARBA00023239"/>
    </source>
</evidence>
<proteinExistence type="inferred from homology"/>